<dbReference type="EMBL" id="JABFNT010000033">
    <property type="protein sequence ID" value="NOJ79150.1"/>
    <property type="molecule type" value="Genomic_DNA"/>
</dbReference>
<comment type="subcellular location">
    <subcellularLocation>
        <location evidence="2">Membrane</location>
        <topology evidence="2">Multi-pass membrane protein</topology>
    </subcellularLocation>
</comment>
<dbReference type="Proteomes" id="UP000533080">
    <property type="component" value="Unassembled WGS sequence"/>
</dbReference>
<dbReference type="GO" id="GO:0006508">
    <property type="term" value="P:proteolysis"/>
    <property type="evidence" value="ECO:0007669"/>
    <property type="project" value="UniProtKB-KW"/>
</dbReference>
<keyword evidence="7" id="KW-0809">Transit peptide</keyword>
<evidence type="ECO:0000256" key="6">
    <source>
        <dbReference type="ARBA" id="ARBA00022801"/>
    </source>
</evidence>
<evidence type="ECO:0000313" key="12">
    <source>
        <dbReference type="EMBL" id="NOJ79150.1"/>
    </source>
</evidence>
<dbReference type="GO" id="GO:0016020">
    <property type="term" value="C:membrane"/>
    <property type="evidence" value="ECO:0007669"/>
    <property type="project" value="UniProtKB-SubCell"/>
</dbReference>
<protein>
    <submittedName>
        <fullName evidence="12">Site-2 protease family protein</fullName>
    </submittedName>
</protein>
<evidence type="ECO:0000256" key="2">
    <source>
        <dbReference type="ARBA" id="ARBA00004141"/>
    </source>
</evidence>
<comment type="cofactor">
    <cofactor evidence="1">
        <name>Zn(2+)</name>
        <dbReference type="ChEBI" id="CHEBI:29105"/>
    </cofactor>
</comment>
<evidence type="ECO:0000256" key="1">
    <source>
        <dbReference type="ARBA" id="ARBA00001947"/>
    </source>
</evidence>
<gene>
    <name evidence="12" type="ORF">HNV28_12485</name>
</gene>
<comment type="similarity">
    <text evidence="3">Belongs to the peptidase M50B family.</text>
</comment>
<dbReference type="Pfam" id="PF02163">
    <property type="entry name" value="Peptidase_M50"/>
    <property type="match status" value="1"/>
</dbReference>
<evidence type="ECO:0000256" key="9">
    <source>
        <dbReference type="ARBA" id="ARBA00023136"/>
    </source>
</evidence>
<evidence type="ECO:0000256" key="7">
    <source>
        <dbReference type="ARBA" id="ARBA00022946"/>
    </source>
</evidence>
<keyword evidence="6" id="KW-0378">Hydrolase</keyword>
<feature type="transmembrane region" description="Helical" evidence="10">
    <location>
        <begin position="339"/>
        <end position="360"/>
    </location>
</feature>
<organism evidence="12 13">
    <name type="scientific">Myxococcus xanthus</name>
    <dbReference type="NCBI Taxonomy" id="34"/>
    <lineage>
        <taxon>Bacteria</taxon>
        <taxon>Pseudomonadati</taxon>
        <taxon>Myxococcota</taxon>
        <taxon>Myxococcia</taxon>
        <taxon>Myxococcales</taxon>
        <taxon>Cystobacterineae</taxon>
        <taxon>Myxococcaceae</taxon>
        <taxon>Myxococcus</taxon>
    </lineage>
</organism>
<feature type="transmembrane region" description="Helical" evidence="10">
    <location>
        <begin position="46"/>
        <end position="67"/>
    </location>
</feature>
<feature type="transmembrane region" description="Helical" evidence="10">
    <location>
        <begin position="118"/>
        <end position="136"/>
    </location>
</feature>
<evidence type="ECO:0000313" key="13">
    <source>
        <dbReference type="Proteomes" id="UP000533080"/>
    </source>
</evidence>
<comment type="caution">
    <text evidence="12">The sequence shown here is derived from an EMBL/GenBank/DDBJ whole genome shotgun (WGS) entry which is preliminary data.</text>
</comment>
<dbReference type="InterPro" id="IPR008915">
    <property type="entry name" value="Peptidase_M50"/>
</dbReference>
<keyword evidence="4 12" id="KW-0645">Protease</keyword>
<evidence type="ECO:0000259" key="11">
    <source>
        <dbReference type="Pfam" id="PF02163"/>
    </source>
</evidence>
<feature type="transmembrane region" description="Helical" evidence="10">
    <location>
        <begin position="249"/>
        <end position="270"/>
    </location>
</feature>
<dbReference type="PANTHER" id="PTHR31412:SF0">
    <property type="entry name" value="ZINC METALLOPROTEASE EGY1, CHLOROPLASTIC-RELATED"/>
    <property type="match status" value="1"/>
</dbReference>
<sequence length="365" mass="39848">MSRSVRDTCYRSGWAAARCNAHLLLLANLEAPFMDTVSAARPAPRYWVHLLLLVLTVGTTFTSYLLYFHFQRPYSLGEVSPEAAFRALAFSLSLLAILGTHEMGHYVLARWHRVETSLPYFIPLPVLGVGTLGAVIRIRDRIPNRNALVDIGAAGPLAGLAVAMPILFWGLAHSTVVDAQDIPSTLFPGDGSLWAIGRDVFSWVMDRITHAPPAPETPFNGVQTLFGDSLLMQGLTRLALGPLPEGKDILVHPVVIAGWFGLLVTLLNLMPVGQLDGGHLAYALWGRRAHWVGRAVALVLLVLTLFVTASWGLWLLVTSKLVGFGHPEVVEPQEPLSPLRKWICALCLLALIGCAMPIPLRQVMT</sequence>
<reference evidence="12 13" key="1">
    <citation type="submission" date="2020-05" db="EMBL/GenBank/DDBJ databases">
        <authorList>
            <person name="Whitworth D."/>
        </authorList>
    </citation>
    <scope>NUCLEOTIDE SEQUENCE [LARGE SCALE GENOMIC DNA]</scope>
    <source>
        <strain evidence="12 13">AM005</strain>
    </source>
</reference>
<evidence type="ECO:0000256" key="8">
    <source>
        <dbReference type="ARBA" id="ARBA00022989"/>
    </source>
</evidence>
<evidence type="ECO:0000256" key="4">
    <source>
        <dbReference type="ARBA" id="ARBA00022670"/>
    </source>
</evidence>
<dbReference type="InterPro" id="IPR044838">
    <property type="entry name" value="EGY1-like"/>
</dbReference>
<keyword evidence="8 10" id="KW-1133">Transmembrane helix</keyword>
<evidence type="ECO:0000256" key="3">
    <source>
        <dbReference type="ARBA" id="ARBA00007931"/>
    </source>
</evidence>
<accession>A0A7Y4IIE7</accession>
<keyword evidence="9 10" id="KW-0472">Membrane</keyword>
<evidence type="ECO:0000256" key="5">
    <source>
        <dbReference type="ARBA" id="ARBA00022692"/>
    </source>
</evidence>
<feature type="domain" description="Peptidase M50" evidence="11">
    <location>
        <begin position="89"/>
        <end position="290"/>
    </location>
</feature>
<proteinExistence type="inferred from homology"/>
<dbReference type="GO" id="GO:0008233">
    <property type="term" value="F:peptidase activity"/>
    <property type="evidence" value="ECO:0007669"/>
    <property type="project" value="UniProtKB-KW"/>
</dbReference>
<dbReference type="CDD" id="cd06160">
    <property type="entry name" value="S2P-M50_like_2"/>
    <property type="match status" value="1"/>
</dbReference>
<feature type="transmembrane region" description="Helical" evidence="10">
    <location>
        <begin position="291"/>
        <end position="317"/>
    </location>
</feature>
<name>A0A7Y4IIE7_MYXXA</name>
<feature type="transmembrane region" description="Helical" evidence="10">
    <location>
        <begin position="148"/>
        <end position="171"/>
    </location>
</feature>
<dbReference type="AlphaFoldDB" id="A0A7Y4IIE7"/>
<dbReference type="PANTHER" id="PTHR31412">
    <property type="entry name" value="ZINC METALLOPROTEASE EGY1"/>
    <property type="match status" value="1"/>
</dbReference>
<evidence type="ECO:0000256" key="10">
    <source>
        <dbReference type="SAM" id="Phobius"/>
    </source>
</evidence>
<keyword evidence="5 10" id="KW-0812">Transmembrane</keyword>